<dbReference type="PATRIC" id="fig|1234595.3.peg.562"/>
<reference evidence="2 3" key="1">
    <citation type="journal article" date="2013" name="Genome Announc.">
        <title>Draft Genome Sequence of Strain JLT2015T, Belonging to the Family Sphingomonadaceae of the Alphaproteobacteria.</title>
        <authorList>
            <person name="Tang K."/>
            <person name="Liu K."/>
            <person name="Li S."/>
            <person name="Jiao N."/>
        </authorList>
    </citation>
    <scope>NUCLEOTIDE SEQUENCE [LARGE SCALE GENOMIC DNA]</scope>
    <source>
        <strain evidence="2 3">JLT2015</strain>
    </source>
</reference>
<protein>
    <submittedName>
        <fullName evidence="2">Acriflavin resistance protein</fullName>
    </submittedName>
</protein>
<keyword evidence="1" id="KW-1133">Transmembrane helix</keyword>
<dbReference type="SUPFAM" id="SSF82714">
    <property type="entry name" value="Multidrug efflux transporter AcrB TolC docking domain, DN and DC subdomains"/>
    <property type="match status" value="2"/>
</dbReference>
<name>M2TP94_9SPHN</name>
<feature type="transmembrane region" description="Helical" evidence="1">
    <location>
        <begin position="468"/>
        <end position="490"/>
    </location>
</feature>
<dbReference type="AlphaFoldDB" id="M2TP94"/>
<dbReference type="Pfam" id="PF00873">
    <property type="entry name" value="ACR_tran"/>
    <property type="match status" value="2"/>
</dbReference>
<feature type="transmembrane region" description="Helical" evidence="1">
    <location>
        <begin position="339"/>
        <end position="358"/>
    </location>
</feature>
<feature type="transmembrane region" description="Helical" evidence="1">
    <location>
        <begin position="971"/>
        <end position="992"/>
    </location>
</feature>
<dbReference type="SUPFAM" id="SSF82693">
    <property type="entry name" value="Multidrug efflux transporter AcrB pore domain, PN1, PN2, PC1 and PC2 subdomains"/>
    <property type="match status" value="3"/>
</dbReference>
<feature type="transmembrane region" description="Helical" evidence="1">
    <location>
        <begin position="919"/>
        <end position="938"/>
    </location>
</feature>
<feature type="transmembrane region" description="Helical" evidence="1">
    <location>
        <begin position="365"/>
        <end position="384"/>
    </location>
</feature>
<dbReference type="PANTHER" id="PTHR32063:SF18">
    <property type="entry name" value="CATION EFFLUX SYSTEM PROTEIN"/>
    <property type="match status" value="1"/>
</dbReference>
<sequence length="1092" mass="119363">MAFNPAVFSIRHRLLTNVFILLVMGAGLLAYNGLSRFEDPQFTIRQAVVDTPYPGATPIEVATEVTEQLEREISQMQEVKEIISTSQAGNSRIEVEIEYEYARNQTELDQVWTDLRNRVNDAGSLLPPGAGPSSVNDDFGDVFGLFYFITGTGYSPAELYAYAERLRTDLSAVEGVGNVVLAGERPETFYVEISRERIAQIGVSVQRIYEGLSEQNLVEPAGEARVGPLRLEINPSGAISSVEELRNLPVSTNQEGIVVRLGEIASVERGYAEPLDQLMRYNGKPAIGLGASNATGTNVVEVGRLIDRRLAETLDERPVGMEVHEFYHQGSVVSESIDAFLVNVATAFVIVFVVLLLFMGWRPALIIGAVLLLTVAATLGVMYLQDIAMHRISLGALIIALGMMVDNAIVIVEGMLKSIRRGESRLEAARSIARQMLWPLLGGTAIGIIAFAPIGMAPGQVAEFMRDLFLVVMISLLASWVFALTVAPYLSDLLFESKAHAARAEDFDEADTRDTADGQGTAESGVFARARAALAVVGDRLSGWRRDLRARLPGSWTGDENGEGGGFGSRLEGWYRRQLTSALHHKKLVVLATAGMFLLSAFGFTYVEQGFFPASTTPHILIDYRLPAGSAIERTSEDLERMERRLARLDNVAGLQTVVGSGTLRYKLTYIPEPPKPWFGQVIVQLQDASNLDRLQVELQRELTREFPLARIKVWLFKLGPGGQSAVEAQYSGPDPETLPILAQRAKAVMADDPYAIMVKDDWGQAVPTIVPLYAEARARRLGVSRQAVAQALEANFSGRRIGTFREGDDLIPIVARAPQDETRQATNLETVPVFSASGETVPLAEVVEGIETRWDQAILKRINQRWTINAQADPGPEDTASKLLDRVQPQVEDLPIPRGYDLNWDGEYGDQQEAVSSLLTALPYAGLAMVLTLILLFNALRQPLVILLIVPLAIIGVTIGLLLLQVPLEFVAILGVLSLSGLLIKNAIVIVDQIDLEIAGGKDRFQAIVDGTVDRAPPVVLASLTTVLGVIPLYFDAFFKSMSVVLAFGLSFGTILTLIVVPVLYAMFFRISADRKEDMHKAASRQEEANA</sequence>
<dbReference type="OrthoDB" id="9798415at2"/>
<dbReference type="Gene3D" id="3.30.2090.10">
    <property type="entry name" value="Multidrug efflux transporter AcrB TolC docking domain, DN and DC subdomains"/>
    <property type="match status" value="2"/>
</dbReference>
<feature type="transmembrane region" description="Helical" evidence="1">
    <location>
        <begin position="588"/>
        <end position="607"/>
    </location>
</feature>
<feature type="transmembrane region" description="Helical" evidence="1">
    <location>
        <begin position="1013"/>
        <end position="1036"/>
    </location>
</feature>
<dbReference type="Gene3D" id="3.30.70.1440">
    <property type="entry name" value="Multidrug efflux transporter AcrB pore domain"/>
    <property type="match status" value="1"/>
</dbReference>
<feature type="transmembrane region" description="Helical" evidence="1">
    <location>
        <begin position="14"/>
        <end position="34"/>
    </location>
</feature>
<feature type="transmembrane region" description="Helical" evidence="1">
    <location>
        <begin position="437"/>
        <end position="456"/>
    </location>
</feature>
<dbReference type="InterPro" id="IPR027463">
    <property type="entry name" value="AcrB_DN_DC_subdom"/>
</dbReference>
<gene>
    <name evidence="2" type="ORF">C725_0563</name>
</gene>
<dbReference type="GO" id="GO:0042910">
    <property type="term" value="F:xenobiotic transmembrane transporter activity"/>
    <property type="evidence" value="ECO:0007669"/>
    <property type="project" value="TreeGrafter"/>
</dbReference>
<feature type="transmembrane region" description="Helical" evidence="1">
    <location>
        <begin position="396"/>
        <end position="416"/>
    </location>
</feature>
<proteinExistence type="predicted"/>
<dbReference type="RefSeq" id="WP_008600020.1">
    <property type="nucleotide sequence ID" value="NZ_AMRV01000002.1"/>
</dbReference>
<keyword evidence="1" id="KW-0812">Transmembrane</keyword>
<dbReference type="PRINTS" id="PR00702">
    <property type="entry name" value="ACRIFLAVINRP"/>
</dbReference>
<evidence type="ECO:0000313" key="3">
    <source>
        <dbReference type="Proteomes" id="UP000011717"/>
    </source>
</evidence>
<feature type="transmembrane region" description="Helical" evidence="1">
    <location>
        <begin position="945"/>
        <end position="965"/>
    </location>
</feature>
<dbReference type="Gene3D" id="3.30.70.1430">
    <property type="entry name" value="Multidrug efflux transporter AcrB pore domain"/>
    <property type="match status" value="2"/>
</dbReference>
<dbReference type="InterPro" id="IPR001036">
    <property type="entry name" value="Acrflvin-R"/>
</dbReference>
<evidence type="ECO:0000256" key="1">
    <source>
        <dbReference type="SAM" id="Phobius"/>
    </source>
</evidence>
<keyword evidence="1" id="KW-0472">Membrane</keyword>
<dbReference type="Gene3D" id="1.20.1640.10">
    <property type="entry name" value="Multidrug efflux transporter AcrB transmembrane domain"/>
    <property type="match status" value="2"/>
</dbReference>
<keyword evidence="3" id="KW-1185">Reference proteome</keyword>
<dbReference type="SUPFAM" id="SSF82866">
    <property type="entry name" value="Multidrug efflux transporter AcrB transmembrane domain"/>
    <property type="match status" value="2"/>
</dbReference>
<accession>M2TP94</accession>
<dbReference type="PANTHER" id="PTHR32063">
    <property type="match status" value="1"/>
</dbReference>
<feature type="transmembrane region" description="Helical" evidence="1">
    <location>
        <begin position="1042"/>
        <end position="1070"/>
    </location>
</feature>
<comment type="caution">
    <text evidence="2">The sequence shown here is derived from an EMBL/GenBank/DDBJ whole genome shotgun (WGS) entry which is preliminary data.</text>
</comment>
<dbReference type="Proteomes" id="UP000011717">
    <property type="component" value="Unassembled WGS sequence"/>
</dbReference>
<evidence type="ECO:0000313" key="2">
    <source>
        <dbReference type="EMBL" id="EMD83591.1"/>
    </source>
</evidence>
<organism evidence="2 3">
    <name type="scientific">Pacificimonas flava</name>
    <dbReference type="NCBI Taxonomy" id="1234595"/>
    <lineage>
        <taxon>Bacteria</taxon>
        <taxon>Pseudomonadati</taxon>
        <taxon>Pseudomonadota</taxon>
        <taxon>Alphaproteobacteria</taxon>
        <taxon>Sphingomonadales</taxon>
        <taxon>Sphingosinicellaceae</taxon>
        <taxon>Pacificimonas</taxon>
    </lineage>
</organism>
<dbReference type="Gene3D" id="3.30.70.1320">
    <property type="entry name" value="Multidrug efflux transporter AcrB pore domain like"/>
    <property type="match status" value="1"/>
</dbReference>
<dbReference type="GO" id="GO:0005886">
    <property type="term" value="C:plasma membrane"/>
    <property type="evidence" value="ECO:0007669"/>
    <property type="project" value="TreeGrafter"/>
</dbReference>
<dbReference type="EMBL" id="AMRV01000002">
    <property type="protein sequence ID" value="EMD83591.1"/>
    <property type="molecule type" value="Genomic_DNA"/>
</dbReference>